<gene>
    <name evidence="1" type="ORF">B7C42_03276</name>
</gene>
<name>A0A231H6W7_9NOCA</name>
<proteinExistence type="predicted"/>
<protein>
    <submittedName>
        <fullName evidence="1">Uncharacterized protein</fullName>
    </submittedName>
</protein>
<keyword evidence="2" id="KW-1185">Reference proteome</keyword>
<organism evidence="1 2">
    <name type="scientific">Nocardia cerradoensis</name>
    <dbReference type="NCBI Taxonomy" id="85688"/>
    <lineage>
        <taxon>Bacteria</taxon>
        <taxon>Bacillati</taxon>
        <taxon>Actinomycetota</taxon>
        <taxon>Actinomycetes</taxon>
        <taxon>Mycobacteriales</taxon>
        <taxon>Nocardiaceae</taxon>
        <taxon>Nocardia</taxon>
    </lineage>
</organism>
<reference evidence="1 2" key="1">
    <citation type="submission" date="2017-07" db="EMBL/GenBank/DDBJ databases">
        <title>First draft Genome Sequence of Nocardia cerradoensis isolated from human infection.</title>
        <authorList>
            <person name="Carrasco G."/>
        </authorList>
    </citation>
    <scope>NUCLEOTIDE SEQUENCE [LARGE SCALE GENOMIC DNA]</scope>
    <source>
        <strain evidence="1 2">CNM20130759</strain>
    </source>
</reference>
<evidence type="ECO:0000313" key="2">
    <source>
        <dbReference type="Proteomes" id="UP000215506"/>
    </source>
</evidence>
<dbReference type="EMBL" id="NGAF01000006">
    <property type="protein sequence ID" value="OXR44487.1"/>
    <property type="molecule type" value="Genomic_DNA"/>
</dbReference>
<dbReference type="AlphaFoldDB" id="A0A231H6W7"/>
<accession>A0A231H6W7</accession>
<evidence type="ECO:0000313" key="1">
    <source>
        <dbReference type="EMBL" id="OXR44487.1"/>
    </source>
</evidence>
<dbReference type="Proteomes" id="UP000215506">
    <property type="component" value="Unassembled WGS sequence"/>
</dbReference>
<comment type="caution">
    <text evidence="1">The sequence shown here is derived from an EMBL/GenBank/DDBJ whole genome shotgun (WGS) entry which is preliminary data.</text>
</comment>
<sequence length="77" mass="8386">MDAGERRARLFVFPGGVLETVDYGDGDSGGVYLEFMSRVLPQRVPGGVDVPPPLHPVESADAETCGRVLRSLREWEA</sequence>